<dbReference type="EMBL" id="JADFTS010000009">
    <property type="protein sequence ID" value="KAF9590451.1"/>
    <property type="molecule type" value="Genomic_DNA"/>
</dbReference>
<evidence type="ECO:0000313" key="3">
    <source>
        <dbReference type="Proteomes" id="UP000631114"/>
    </source>
</evidence>
<reference evidence="2 3" key="1">
    <citation type="submission" date="2020-10" db="EMBL/GenBank/DDBJ databases">
        <title>The Coptis chinensis genome and diversification of protoberbering-type alkaloids.</title>
        <authorList>
            <person name="Wang B."/>
            <person name="Shu S."/>
            <person name="Song C."/>
            <person name="Liu Y."/>
        </authorList>
    </citation>
    <scope>NUCLEOTIDE SEQUENCE [LARGE SCALE GENOMIC DNA]</scope>
    <source>
        <strain evidence="2">HL-2020</strain>
        <tissue evidence="2">Leaf</tissue>
    </source>
</reference>
<dbReference type="PANTHER" id="PTHR34836">
    <property type="entry name" value="OS06G0188250 PROTEIN"/>
    <property type="match status" value="1"/>
</dbReference>
<dbReference type="Proteomes" id="UP000631114">
    <property type="component" value="Unassembled WGS sequence"/>
</dbReference>
<dbReference type="Gene3D" id="3.40.50.2300">
    <property type="match status" value="1"/>
</dbReference>
<dbReference type="InterPro" id="IPR001828">
    <property type="entry name" value="ANF_lig-bd_rcpt"/>
</dbReference>
<sequence length="204" mass="22905">MMTSGYVWIATDWLPFVLDSLEPMDPDTMNLLQGVIALRHHTADSNMKNNCRIGYWSNYSGLSIISPEILYKKPPNTSSNSQTLSSVIWHGETIAKPRGWVFPNNGKPLRIGVPNRTTYKEFVAKESGSEGVKGFYIEVFEAAVALLQYAVPHTYILYGDGLRNPIYDNLVGMVAENVSYFVCDDEEAPNTPKEDAHFIPRENP</sequence>
<accession>A0A835H0R8</accession>
<dbReference type="SUPFAM" id="SSF53850">
    <property type="entry name" value="Periplasmic binding protein-like II"/>
    <property type="match status" value="1"/>
</dbReference>
<keyword evidence="3" id="KW-1185">Reference proteome</keyword>
<gene>
    <name evidence="2" type="ORF">IFM89_035286</name>
</gene>
<comment type="caution">
    <text evidence="2">The sequence shown here is derived from an EMBL/GenBank/DDBJ whole genome shotgun (WGS) entry which is preliminary data.</text>
</comment>
<dbReference type="AlphaFoldDB" id="A0A835H0R8"/>
<dbReference type="OrthoDB" id="1733732at2759"/>
<name>A0A835H0R8_9MAGN</name>
<evidence type="ECO:0000259" key="1">
    <source>
        <dbReference type="Pfam" id="PF01094"/>
    </source>
</evidence>
<proteinExistence type="predicted"/>
<evidence type="ECO:0000313" key="2">
    <source>
        <dbReference type="EMBL" id="KAF9590451.1"/>
    </source>
</evidence>
<dbReference type="Pfam" id="PF01094">
    <property type="entry name" value="ANF_receptor"/>
    <property type="match status" value="1"/>
</dbReference>
<organism evidence="2 3">
    <name type="scientific">Coptis chinensis</name>
    <dbReference type="NCBI Taxonomy" id="261450"/>
    <lineage>
        <taxon>Eukaryota</taxon>
        <taxon>Viridiplantae</taxon>
        <taxon>Streptophyta</taxon>
        <taxon>Embryophyta</taxon>
        <taxon>Tracheophyta</taxon>
        <taxon>Spermatophyta</taxon>
        <taxon>Magnoliopsida</taxon>
        <taxon>Ranunculales</taxon>
        <taxon>Ranunculaceae</taxon>
        <taxon>Coptidoideae</taxon>
        <taxon>Coptis</taxon>
    </lineage>
</organism>
<dbReference type="PANTHER" id="PTHR34836:SF7">
    <property type="entry name" value="RECEPTOR LIGAND BINDING REGION DOMAIN-CONTAINING PROTEIN"/>
    <property type="match status" value="1"/>
</dbReference>
<dbReference type="InterPro" id="IPR015683">
    <property type="entry name" value="Ionotropic_Glu_rcpt"/>
</dbReference>
<feature type="domain" description="Receptor ligand binding region" evidence="1">
    <location>
        <begin position="1"/>
        <end position="60"/>
    </location>
</feature>
<protein>
    <recommendedName>
        <fullName evidence="1">Receptor ligand binding region domain-containing protein</fullName>
    </recommendedName>
</protein>